<comment type="subcellular location">
    <subcellularLocation>
        <location evidence="6">Cell inner membrane</location>
        <topology evidence="6">Multi-pass membrane protein</topology>
    </subcellularLocation>
    <subcellularLocation>
        <location evidence="1">Cell membrane</location>
        <topology evidence="1">Multi-pass membrane protein</topology>
    </subcellularLocation>
</comment>
<feature type="domain" description="Mechanosensitive ion channel MscS" evidence="8">
    <location>
        <begin position="151"/>
        <end position="218"/>
    </location>
</feature>
<evidence type="ECO:0000259" key="8">
    <source>
        <dbReference type="Pfam" id="PF00924"/>
    </source>
</evidence>
<comment type="similarity">
    <text evidence="6">Belongs to the MscS (TC 1.A.23) family.</text>
</comment>
<evidence type="ECO:0000313" key="9">
    <source>
        <dbReference type="EMBL" id="MDT1064515.1"/>
    </source>
</evidence>
<dbReference type="PANTHER" id="PTHR30221">
    <property type="entry name" value="SMALL-CONDUCTANCE MECHANOSENSITIVE CHANNEL"/>
    <property type="match status" value="1"/>
</dbReference>
<feature type="transmembrane region" description="Helical" evidence="6">
    <location>
        <begin position="35"/>
        <end position="55"/>
    </location>
</feature>
<keyword evidence="4 6" id="KW-1133">Transmembrane helix</keyword>
<organism evidence="9 10">
    <name type="scientific">Paracoccus broussonetiae</name>
    <dbReference type="NCBI Taxonomy" id="3075834"/>
    <lineage>
        <taxon>Bacteria</taxon>
        <taxon>Pseudomonadati</taxon>
        <taxon>Pseudomonadota</taxon>
        <taxon>Alphaproteobacteria</taxon>
        <taxon>Rhodobacterales</taxon>
        <taxon>Paracoccaceae</taxon>
        <taxon>Paracoccus</taxon>
    </lineage>
</organism>
<evidence type="ECO:0000256" key="2">
    <source>
        <dbReference type="ARBA" id="ARBA00022475"/>
    </source>
</evidence>
<dbReference type="InterPro" id="IPR045275">
    <property type="entry name" value="MscS_archaea/bacteria_type"/>
</dbReference>
<reference evidence="10" key="1">
    <citation type="submission" date="2023-07" db="EMBL/GenBank/DDBJ databases">
        <title>Characterization of two Paracoccaceae strains isolated from Phycosphere and proposal of Xinfangfangia lacusdiani sp. nov.</title>
        <authorList>
            <person name="Deng Y."/>
            <person name="Zhang Y.Q."/>
        </authorList>
    </citation>
    <scope>NUCLEOTIDE SEQUENCE [LARGE SCALE GENOMIC DNA]</scope>
    <source>
        <strain evidence="10">CPCC 101403</strain>
    </source>
</reference>
<feature type="domain" description="Cyclic nucleotide-binding" evidence="7">
    <location>
        <begin position="359"/>
        <end position="434"/>
    </location>
</feature>
<dbReference type="Gene3D" id="2.30.30.60">
    <property type="match status" value="1"/>
</dbReference>
<comment type="function">
    <text evidence="6">Mechanosensitive channel that participates in the regulation of osmotic pressure changes within the cell, opening in response to stretch forces in the membrane lipid bilayer, without the need for other proteins. Contributes to normal resistance to hypoosmotic shock. Forms an ion channel of 1.0 nanosiemens conductance with a slight preference for anions.</text>
</comment>
<comment type="caution">
    <text evidence="9">The sequence shown here is derived from an EMBL/GenBank/DDBJ whole genome shotgun (WGS) entry which is preliminary data.</text>
</comment>
<dbReference type="InterPro" id="IPR016846">
    <property type="entry name" value="cNMP-bd_ion_channel"/>
</dbReference>
<dbReference type="InterPro" id="IPR014710">
    <property type="entry name" value="RmlC-like_jellyroll"/>
</dbReference>
<dbReference type="CDD" id="cd00038">
    <property type="entry name" value="CAP_ED"/>
    <property type="match status" value="1"/>
</dbReference>
<dbReference type="Pfam" id="PF00027">
    <property type="entry name" value="cNMP_binding"/>
    <property type="match status" value="1"/>
</dbReference>
<feature type="transmembrane region" description="Helical" evidence="6">
    <location>
        <begin position="6"/>
        <end position="23"/>
    </location>
</feature>
<sequence>MPELPISPLMQIVLLGIAGIVIWHLQGRNRPNARLITQIAFFAAMTAILVAQGIAPTRYEPLSNGNGTLLVAAKLLWWVHLAWATIGFVRIYVVLDGRPREARLLQDLIVATIYLGVTLSALAYVFGIAIGTLVATSGIIAIILGLALQSTLNDVFSGLALTLGRPYGIGDWILLADGTEGRVVENTWRSTHLLTATNNIVVLPNSFLAKIGLTNVSRPDEAHQVALQLRVTPTHSPQVVLETIRQAMLASNHSHHGHAPLVSLKGLDALAMDIDLLFYVSHPAERIGARNEVADLVYRQCRASGIALAPPKSATILWSEAAIPAAKPQSAQELLRSNPAADCLSDDQITAMAQDARLRHFPRDELLPTGGVPGLMIIRSGAAVRSLAETEIRRLSAGDIIGELAADDPSTVRALTALEVYELDHHACQAMLRDHPAFRTEILDRQRSTANAANVASAPGQASANTGIFLRTLHDMLRR</sequence>
<keyword evidence="6" id="KW-0813">Transport</keyword>
<dbReference type="PIRSF" id="PIRSF026673">
    <property type="entry name" value="UCP026673_ion_chan"/>
    <property type="match status" value="1"/>
</dbReference>
<evidence type="ECO:0000256" key="6">
    <source>
        <dbReference type="RuleBase" id="RU369025"/>
    </source>
</evidence>
<dbReference type="RefSeq" id="WP_311761599.1">
    <property type="nucleotide sequence ID" value="NZ_JAVRQI010000024.1"/>
</dbReference>
<dbReference type="Proteomes" id="UP001251085">
    <property type="component" value="Unassembled WGS sequence"/>
</dbReference>
<dbReference type="Gene3D" id="2.60.120.10">
    <property type="entry name" value="Jelly Rolls"/>
    <property type="match status" value="1"/>
</dbReference>
<dbReference type="EMBL" id="JAVRQI010000024">
    <property type="protein sequence ID" value="MDT1064515.1"/>
    <property type="molecule type" value="Genomic_DNA"/>
</dbReference>
<protein>
    <recommendedName>
        <fullName evidence="6">Small-conductance mechanosensitive channel</fullName>
    </recommendedName>
</protein>
<keyword evidence="10" id="KW-1185">Reference proteome</keyword>
<dbReference type="Pfam" id="PF00924">
    <property type="entry name" value="MS_channel_2nd"/>
    <property type="match status" value="1"/>
</dbReference>
<gene>
    <name evidence="9" type="ORF">RM190_21830</name>
</gene>
<evidence type="ECO:0000256" key="3">
    <source>
        <dbReference type="ARBA" id="ARBA00022692"/>
    </source>
</evidence>
<dbReference type="InterPro" id="IPR023408">
    <property type="entry name" value="MscS_beta-dom_sf"/>
</dbReference>
<dbReference type="SUPFAM" id="SSF50182">
    <property type="entry name" value="Sm-like ribonucleoproteins"/>
    <property type="match status" value="1"/>
</dbReference>
<evidence type="ECO:0000256" key="5">
    <source>
        <dbReference type="ARBA" id="ARBA00023136"/>
    </source>
</evidence>
<dbReference type="InterPro" id="IPR000595">
    <property type="entry name" value="cNMP-bd_dom"/>
</dbReference>
<dbReference type="SUPFAM" id="SSF51206">
    <property type="entry name" value="cAMP-binding domain-like"/>
    <property type="match status" value="1"/>
</dbReference>
<comment type="subunit">
    <text evidence="6">Homoheptamer.</text>
</comment>
<dbReference type="InterPro" id="IPR010920">
    <property type="entry name" value="LSM_dom_sf"/>
</dbReference>
<dbReference type="SUPFAM" id="SSF82689">
    <property type="entry name" value="Mechanosensitive channel protein MscS (YggB), C-terminal domain"/>
    <property type="match status" value="1"/>
</dbReference>
<evidence type="ECO:0000256" key="4">
    <source>
        <dbReference type="ARBA" id="ARBA00022989"/>
    </source>
</evidence>
<keyword evidence="5 6" id="KW-0472">Membrane</keyword>
<name>A0ABU3EJU1_9RHOB</name>
<evidence type="ECO:0000256" key="1">
    <source>
        <dbReference type="ARBA" id="ARBA00004651"/>
    </source>
</evidence>
<accession>A0ABU3EJU1</accession>
<keyword evidence="3 6" id="KW-0812">Transmembrane</keyword>
<feature type="transmembrane region" description="Helical" evidence="6">
    <location>
        <begin position="104"/>
        <end position="122"/>
    </location>
</feature>
<dbReference type="InterPro" id="IPR018490">
    <property type="entry name" value="cNMP-bd_dom_sf"/>
</dbReference>
<dbReference type="InterPro" id="IPR011066">
    <property type="entry name" value="MscS_channel_C_sf"/>
</dbReference>
<proteinExistence type="inferred from homology"/>
<keyword evidence="6" id="KW-0407">Ion channel</keyword>
<keyword evidence="2" id="KW-1003">Cell membrane</keyword>
<dbReference type="Gene3D" id="1.10.287.1260">
    <property type="match status" value="1"/>
</dbReference>
<evidence type="ECO:0000313" key="10">
    <source>
        <dbReference type="Proteomes" id="UP001251085"/>
    </source>
</evidence>
<keyword evidence="6" id="KW-0997">Cell inner membrane</keyword>
<evidence type="ECO:0000259" key="7">
    <source>
        <dbReference type="Pfam" id="PF00027"/>
    </source>
</evidence>
<keyword evidence="6" id="KW-0406">Ion transport</keyword>
<dbReference type="PANTHER" id="PTHR30221:SF1">
    <property type="entry name" value="SMALL-CONDUCTANCE MECHANOSENSITIVE CHANNEL"/>
    <property type="match status" value="1"/>
</dbReference>
<feature type="transmembrane region" description="Helical" evidence="6">
    <location>
        <begin position="75"/>
        <end position="95"/>
    </location>
</feature>
<dbReference type="InterPro" id="IPR006685">
    <property type="entry name" value="MscS_channel_2nd"/>
</dbReference>